<dbReference type="STRING" id="289003.SAMN05216190_104124"/>
<dbReference type="InterPro" id="IPR036249">
    <property type="entry name" value="Thioredoxin-like_sf"/>
</dbReference>
<evidence type="ECO:0000256" key="1">
    <source>
        <dbReference type="SAM" id="SignalP"/>
    </source>
</evidence>
<keyword evidence="1" id="KW-0732">Signal</keyword>
<keyword evidence="3" id="KW-1185">Reference proteome</keyword>
<proteinExistence type="predicted"/>
<evidence type="ECO:0000313" key="3">
    <source>
        <dbReference type="Proteomes" id="UP000198784"/>
    </source>
</evidence>
<accession>A0A1I5M6Q6</accession>
<organism evidence="2 3">
    <name type="scientific">Pseudomonas borbori</name>
    <dbReference type="NCBI Taxonomy" id="289003"/>
    <lineage>
        <taxon>Bacteria</taxon>
        <taxon>Pseudomonadati</taxon>
        <taxon>Pseudomonadota</taxon>
        <taxon>Gammaproteobacteria</taxon>
        <taxon>Pseudomonadales</taxon>
        <taxon>Pseudomonadaceae</taxon>
        <taxon>Pseudomonas</taxon>
    </lineage>
</organism>
<feature type="chain" id="PRO_5011464953" description="Thioredoxin domain-containing protein" evidence="1">
    <location>
        <begin position="22"/>
        <end position="156"/>
    </location>
</feature>
<dbReference type="EMBL" id="FOWX01000004">
    <property type="protein sequence ID" value="SFP05328.1"/>
    <property type="molecule type" value="Genomic_DNA"/>
</dbReference>
<dbReference type="AlphaFoldDB" id="A0A1I5M6Q6"/>
<dbReference type="Gene3D" id="3.40.30.10">
    <property type="entry name" value="Glutaredoxin"/>
    <property type="match status" value="1"/>
</dbReference>
<evidence type="ECO:0000313" key="2">
    <source>
        <dbReference type="EMBL" id="SFP05328.1"/>
    </source>
</evidence>
<sequence>MTHFFSRCLYSLCLIASLACAQPSIEALNKEQARLLVDPGQYRQPTLLALWSLECAYCKKNLAQFGELLRQHPGIQLITLASEPAASAHAEALEKLAVPGRHFAYGNEAPEALAFAIDPNWRGELPRTLLFDGQGGRQALSGVIAPQRALQLLGLE</sequence>
<reference evidence="3" key="1">
    <citation type="submission" date="2016-10" db="EMBL/GenBank/DDBJ databases">
        <authorList>
            <person name="Varghese N."/>
            <person name="Submissions S."/>
        </authorList>
    </citation>
    <scope>NUCLEOTIDE SEQUENCE [LARGE SCALE GENOMIC DNA]</scope>
    <source>
        <strain evidence="3">DSM 17834</strain>
    </source>
</reference>
<gene>
    <name evidence="2" type="ORF">SAMN05216190_104124</name>
</gene>
<dbReference type="OrthoDB" id="5956088at2"/>
<dbReference type="PROSITE" id="PS51257">
    <property type="entry name" value="PROKAR_LIPOPROTEIN"/>
    <property type="match status" value="1"/>
</dbReference>
<dbReference type="RefSeq" id="WP_090498196.1">
    <property type="nucleotide sequence ID" value="NZ_FOWX01000004.1"/>
</dbReference>
<feature type="signal peptide" evidence="1">
    <location>
        <begin position="1"/>
        <end position="21"/>
    </location>
</feature>
<protein>
    <recommendedName>
        <fullName evidence="4">Thioredoxin domain-containing protein</fullName>
    </recommendedName>
</protein>
<dbReference type="SUPFAM" id="SSF52833">
    <property type="entry name" value="Thioredoxin-like"/>
    <property type="match status" value="1"/>
</dbReference>
<name>A0A1I5M6Q6_9PSED</name>
<dbReference type="Proteomes" id="UP000198784">
    <property type="component" value="Unassembled WGS sequence"/>
</dbReference>
<evidence type="ECO:0008006" key="4">
    <source>
        <dbReference type="Google" id="ProtNLM"/>
    </source>
</evidence>